<dbReference type="InterPro" id="IPR012332">
    <property type="entry name" value="Autotransporter_pectin_lyase_C"/>
</dbReference>
<dbReference type="AlphaFoldDB" id="A0A2X4U3B9"/>
<evidence type="ECO:0000256" key="2">
    <source>
        <dbReference type="SAM" id="SignalP"/>
    </source>
</evidence>
<keyword evidence="2" id="KW-0732">Signal</keyword>
<dbReference type="SUPFAM" id="SSF103515">
    <property type="entry name" value="Autotransporter"/>
    <property type="match status" value="1"/>
</dbReference>
<evidence type="ECO:0000259" key="3">
    <source>
        <dbReference type="PROSITE" id="PS51208"/>
    </source>
</evidence>
<dbReference type="Gene3D" id="2.40.128.130">
    <property type="entry name" value="Autotransporter beta-domain"/>
    <property type="match status" value="1"/>
</dbReference>
<dbReference type="SMART" id="SM00869">
    <property type="entry name" value="Autotransporter"/>
    <property type="match status" value="1"/>
</dbReference>
<dbReference type="InterPro" id="IPR011050">
    <property type="entry name" value="Pectin_lyase_fold/virulence"/>
</dbReference>
<dbReference type="Gene3D" id="2.160.20.20">
    <property type="match status" value="1"/>
</dbReference>
<gene>
    <name evidence="4" type="primary">icsA_1</name>
    <name evidence="4" type="ORF">NCTC12151_00120</name>
</gene>
<reference evidence="4 5" key="1">
    <citation type="submission" date="2018-06" db="EMBL/GenBank/DDBJ databases">
        <authorList>
            <consortium name="Pathogen Informatics"/>
            <person name="Doyle S."/>
        </authorList>
    </citation>
    <scope>NUCLEOTIDE SEQUENCE [LARGE SCALE GENOMIC DNA]</scope>
    <source>
        <strain evidence="4 5">NCTC12151</strain>
    </source>
</reference>
<sequence length="894" mass="94948">MEKKQRSLSKLALVVSLSIGAGAYSSTAAADICTDSVDSNGKKHLSCTSTIYYYNPGDHAGMQLSEYDSVTVVTTTGASTSPLQGWAVYGNSSTYNFKELNLETVGSKSDGIVTKNGASNITIDKLKIRTTGSSADGINVGKESNGTIVTVGDNADIDTKGMGVRANSSANGAGENLIVIGKSAFITSRENGSNTEFGSYEFGTGYAVYAGNTNSAATGEARVVLGDNSTITSLGNNAHAVYANKGGVIELGSTTITATGTGSHGIYAEAGSKKVAGVTATVGSKVYLAGDTAITIDRNGTKFAIYAKGVDSLVSSSDRLSGSDTSGIFTIDGNLKADNKGTVDLRMTDGSSFTGMATSNQYDSSGVANTTTDGIINLSISGANSVWNMTENSVVSDLTLTGATLKYVEPADLTDPTAFVPKNLIVAGNYASNNGVLVLNTVLEDDTSATDKLIVKGDTSGHTDVKIVNIGGNGALTTQGIEIVQVEGNSVGTFGNSQRIVAGAFDYFVRSGSTITGADANNWYLISDYSPTDPGPDPDPDPDPDPEPGPDPDPDPGPDPDPDPEIVKPVNPVYRPEAGSYLANLAASNTMFITRLHDRLGETQYTDALTGEKRVTSMWMRHVGGQNRFSDGSRQLRTTSNRYVMQLGGDLAQWSTDGLDRWHVGLMAGYANNHNHTKSKVTGYTSKGSVDGYSVGLYGTWYANREDKTGTYIDTWLMYSWFDNEVKGQQLANESYKSRGATASIEGGYSFKLGASERATYWIQPKAQVIWMGVDAKNHTENGGTRVTSETNDNVMTRLGVRGYANGHSELDDGKNREFEPFVELNWIHNTENYTVKMNQYKSSQSGARNLGEVKMGVEGKLNNNLTSWVNVGYQFGDHAYNDTQAMVGVKYSF</sequence>
<dbReference type="KEGG" id="lri:NCTC12151_00120"/>
<protein>
    <submittedName>
        <fullName evidence="4">Outer membrane protein IcsA autotransporter</fullName>
    </submittedName>
</protein>
<dbReference type="InterPro" id="IPR036709">
    <property type="entry name" value="Autotransporte_beta_dom_sf"/>
</dbReference>
<keyword evidence="5" id="KW-1185">Reference proteome</keyword>
<feature type="signal peptide" evidence="2">
    <location>
        <begin position="1"/>
        <end position="23"/>
    </location>
</feature>
<feature type="region of interest" description="Disordered" evidence="1">
    <location>
        <begin position="526"/>
        <end position="571"/>
    </location>
</feature>
<dbReference type="Pfam" id="PF18883">
    <property type="entry name" value="AC_1"/>
    <property type="match status" value="1"/>
</dbReference>
<feature type="compositionally biased region" description="Acidic residues" evidence="1">
    <location>
        <begin position="536"/>
        <end position="564"/>
    </location>
</feature>
<dbReference type="InterPro" id="IPR005546">
    <property type="entry name" value="Autotransporte_beta"/>
</dbReference>
<dbReference type="OrthoDB" id="6053567at2"/>
<feature type="domain" description="Autotransporter" evidence="3">
    <location>
        <begin position="611"/>
        <end position="894"/>
    </location>
</feature>
<dbReference type="InterPro" id="IPR050909">
    <property type="entry name" value="Bact_Autotransporter_VF"/>
</dbReference>
<dbReference type="PROSITE" id="PS51208">
    <property type="entry name" value="AUTOTRANSPORTER"/>
    <property type="match status" value="1"/>
</dbReference>
<dbReference type="SUPFAM" id="SSF51126">
    <property type="entry name" value="Pectin lyase-like"/>
    <property type="match status" value="1"/>
</dbReference>
<evidence type="ECO:0000256" key="1">
    <source>
        <dbReference type="SAM" id="MobiDB-lite"/>
    </source>
</evidence>
<organism evidence="4 5">
    <name type="scientific">Leminorella richardii</name>
    <dbReference type="NCBI Taxonomy" id="158841"/>
    <lineage>
        <taxon>Bacteria</taxon>
        <taxon>Pseudomonadati</taxon>
        <taxon>Pseudomonadota</taxon>
        <taxon>Gammaproteobacteria</taxon>
        <taxon>Enterobacterales</taxon>
        <taxon>Budviciaceae</taxon>
        <taxon>Leminorella</taxon>
    </lineage>
</organism>
<dbReference type="GO" id="GO:0019867">
    <property type="term" value="C:outer membrane"/>
    <property type="evidence" value="ECO:0007669"/>
    <property type="project" value="InterPro"/>
</dbReference>
<dbReference type="CDD" id="cd01344">
    <property type="entry name" value="PL2_Passenger_AT"/>
    <property type="match status" value="1"/>
</dbReference>
<dbReference type="PANTHER" id="PTHR12338">
    <property type="entry name" value="AUTOTRANSPORTER"/>
    <property type="match status" value="1"/>
</dbReference>
<dbReference type="InterPro" id="IPR043990">
    <property type="entry name" value="AC_1"/>
</dbReference>
<dbReference type="RefSeq" id="WP_111738827.1">
    <property type="nucleotide sequence ID" value="NZ_LR698987.1"/>
</dbReference>
<dbReference type="EMBL" id="LS483470">
    <property type="protein sequence ID" value="SQI34296.1"/>
    <property type="molecule type" value="Genomic_DNA"/>
</dbReference>
<accession>A0A2X4U3B9</accession>
<dbReference type="InterPro" id="IPR006315">
    <property type="entry name" value="OM_autotransptr_brl_dom"/>
</dbReference>
<feature type="chain" id="PRO_5016176296" evidence="2">
    <location>
        <begin position="24"/>
        <end position="894"/>
    </location>
</feature>
<dbReference type="Pfam" id="PF03797">
    <property type="entry name" value="Autotransporter"/>
    <property type="match status" value="1"/>
</dbReference>
<dbReference type="PANTHER" id="PTHR12338:SF5">
    <property type="entry name" value="ANTIGEN 43-RELATED"/>
    <property type="match status" value="1"/>
</dbReference>
<evidence type="ECO:0000313" key="5">
    <source>
        <dbReference type="Proteomes" id="UP000249005"/>
    </source>
</evidence>
<dbReference type="Proteomes" id="UP000249005">
    <property type="component" value="Chromosome 1"/>
</dbReference>
<evidence type="ECO:0000313" key="4">
    <source>
        <dbReference type="EMBL" id="SQI34296.1"/>
    </source>
</evidence>
<dbReference type="NCBIfam" id="TIGR01414">
    <property type="entry name" value="autotrans_barl"/>
    <property type="match status" value="1"/>
</dbReference>
<proteinExistence type="predicted"/>
<name>A0A2X4U3B9_9GAMM</name>